<evidence type="ECO:0000313" key="2">
    <source>
        <dbReference type="Proteomes" id="UP001063166"/>
    </source>
</evidence>
<keyword evidence="2" id="KW-1185">Reference proteome</keyword>
<protein>
    <submittedName>
        <fullName evidence="1">Uncharacterized protein</fullName>
    </submittedName>
</protein>
<reference evidence="1" key="1">
    <citation type="submission" date="2022-07" db="EMBL/GenBank/DDBJ databases">
        <title>The genome of Lyophyllum shimeji provides insight into the initial evolution of ectomycorrhizal fungal genome.</title>
        <authorList>
            <person name="Kobayashi Y."/>
            <person name="Shibata T."/>
            <person name="Hirakawa H."/>
            <person name="Shigenobu S."/>
            <person name="Nishiyama T."/>
            <person name="Yamada A."/>
            <person name="Hasebe M."/>
            <person name="Kawaguchi M."/>
        </authorList>
    </citation>
    <scope>NUCLEOTIDE SEQUENCE</scope>
    <source>
        <strain evidence="1">AT787</strain>
    </source>
</reference>
<comment type="caution">
    <text evidence="1">The sequence shown here is derived from an EMBL/GenBank/DDBJ whole genome shotgun (WGS) entry which is preliminary data.</text>
</comment>
<accession>A0A9P3UHY0</accession>
<sequence length="123" mass="13778">MPAGSILWIDRSGSNSGLVLREETAHTAPTFSLLLTIGHRSQHTTLNRISQMAVRRRSATSRLRPNHVASFCNLIKHALDSNIALLRAENLPYLLQDFAMNRAFSVTMEAACDRRFDRARSSV</sequence>
<name>A0A9P3UHY0_LYOSH</name>
<dbReference type="Proteomes" id="UP001063166">
    <property type="component" value="Unassembled WGS sequence"/>
</dbReference>
<gene>
    <name evidence="1" type="ORF">LshimejAT787_0105670</name>
</gene>
<organism evidence="1 2">
    <name type="scientific">Lyophyllum shimeji</name>
    <name type="common">Hon-shimeji</name>
    <name type="synonym">Tricholoma shimeji</name>
    <dbReference type="NCBI Taxonomy" id="47721"/>
    <lineage>
        <taxon>Eukaryota</taxon>
        <taxon>Fungi</taxon>
        <taxon>Dikarya</taxon>
        <taxon>Basidiomycota</taxon>
        <taxon>Agaricomycotina</taxon>
        <taxon>Agaricomycetes</taxon>
        <taxon>Agaricomycetidae</taxon>
        <taxon>Agaricales</taxon>
        <taxon>Tricholomatineae</taxon>
        <taxon>Lyophyllaceae</taxon>
        <taxon>Lyophyllum</taxon>
    </lineage>
</organism>
<dbReference type="AlphaFoldDB" id="A0A9P3UHY0"/>
<evidence type="ECO:0000313" key="1">
    <source>
        <dbReference type="EMBL" id="GLB33683.1"/>
    </source>
</evidence>
<dbReference type="EMBL" id="BRPK01000001">
    <property type="protein sequence ID" value="GLB33683.1"/>
    <property type="molecule type" value="Genomic_DNA"/>
</dbReference>
<proteinExistence type="predicted"/>